<evidence type="ECO:0000256" key="2">
    <source>
        <dbReference type="ARBA" id="ARBA00022630"/>
    </source>
</evidence>
<gene>
    <name evidence="7" type="ORF">SAMN05216207_100584</name>
</gene>
<evidence type="ECO:0000259" key="5">
    <source>
        <dbReference type="Pfam" id="PF07992"/>
    </source>
</evidence>
<dbReference type="Pfam" id="PF04324">
    <property type="entry name" value="Fer2_BFD"/>
    <property type="match status" value="1"/>
</dbReference>
<dbReference type="InterPro" id="IPR007419">
    <property type="entry name" value="BFD-like_2Fe2S-bd_dom"/>
</dbReference>
<dbReference type="PRINTS" id="PR00368">
    <property type="entry name" value="FADPNR"/>
</dbReference>
<dbReference type="InterPro" id="IPR023753">
    <property type="entry name" value="FAD/NAD-binding_dom"/>
</dbReference>
<evidence type="ECO:0000259" key="4">
    <source>
        <dbReference type="Pfam" id="PF04324"/>
    </source>
</evidence>
<keyword evidence="8" id="KW-1185">Reference proteome</keyword>
<dbReference type="Pfam" id="PF18267">
    <property type="entry name" value="Rubredoxin_C"/>
    <property type="match status" value="1"/>
</dbReference>
<dbReference type="InterPro" id="IPR041575">
    <property type="entry name" value="Rubredoxin_C"/>
</dbReference>
<evidence type="ECO:0000313" key="8">
    <source>
        <dbReference type="Proteomes" id="UP000199614"/>
    </source>
</evidence>
<dbReference type="SUPFAM" id="SSF51905">
    <property type="entry name" value="FAD/NAD(P)-binding domain"/>
    <property type="match status" value="2"/>
</dbReference>
<keyword evidence="3" id="KW-0274">FAD</keyword>
<dbReference type="InterPro" id="IPR036188">
    <property type="entry name" value="FAD/NAD-bd_sf"/>
</dbReference>
<dbReference type="PANTHER" id="PTHR43429">
    <property type="entry name" value="PYRIDINE NUCLEOTIDE-DISULFIDE OXIDOREDUCTASE DOMAIN-CONTAINING"/>
    <property type="match status" value="1"/>
</dbReference>
<reference evidence="7 8" key="1">
    <citation type="submission" date="2016-10" db="EMBL/GenBank/DDBJ databases">
        <authorList>
            <person name="de Groot N.N."/>
        </authorList>
    </citation>
    <scope>NUCLEOTIDE SEQUENCE [LARGE SCALE GENOMIC DNA]</scope>
    <source>
        <strain evidence="7 8">CGMCC 4.1877</strain>
    </source>
</reference>
<evidence type="ECO:0000313" key="7">
    <source>
        <dbReference type="EMBL" id="SFM94382.1"/>
    </source>
</evidence>
<dbReference type="EMBL" id="FOUY01000005">
    <property type="protein sequence ID" value="SFM94382.1"/>
    <property type="molecule type" value="Genomic_DNA"/>
</dbReference>
<evidence type="ECO:0000259" key="6">
    <source>
        <dbReference type="Pfam" id="PF18267"/>
    </source>
</evidence>
<dbReference type="Gene3D" id="1.10.10.1100">
    <property type="entry name" value="BFD-like [2Fe-2S]-binding domain"/>
    <property type="match status" value="1"/>
</dbReference>
<evidence type="ECO:0000256" key="3">
    <source>
        <dbReference type="ARBA" id="ARBA00022827"/>
    </source>
</evidence>
<dbReference type="Gene3D" id="3.30.390.30">
    <property type="match status" value="1"/>
</dbReference>
<proteinExistence type="predicted"/>
<dbReference type="GO" id="GO:0016491">
    <property type="term" value="F:oxidoreductase activity"/>
    <property type="evidence" value="ECO:0007669"/>
    <property type="project" value="InterPro"/>
</dbReference>
<keyword evidence="2" id="KW-0285">Flavoprotein</keyword>
<feature type="domain" description="BFD-like [2Fe-2S]-binding" evidence="4">
    <location>
        <begin position="417"/>
        <end position="463"/>
    </location>
</feature>
<protein>
    <submittedName>
        <fullName evidence="7">Assimilatory nitrate reductase electron transfer subunit</fullName>
    </submittedName>
</protein>
<dbReference type="Proteomes" id="UP000199614">
    <property type="component" value="Unassembled WGS sequence"/>
</dbReference>
<evidence type="ECO:0000256" key="1">
    <source>
        <dbReference type="ARBA" id="ARBA00001974"/>
    </source>
</evidence>
<feature type="domain" description="FAD/NAD(P)-binding" evidence="5">
    <location>
        <begin position="1"/>
        <end position="294"/>
    </location>
</feature>
<accession>A0A1I4UZI0</accession>
<dbReference type="InterPro" id="IPR041854">
    <property type="entry name" value="BFD-like_2Fe2S-bd_dom_sf"/>
</dbReference>
<dbReference type="InterPro" id="IPR050260">
    <property type="entry name" value="FAD-bd_OxRdtase"/>
</dbReference>
<comment type="cofactor">
    <cofactor evidence="1">
        <name>FAD</name>
        <dbReference type="ChEBI" id="CHEBI:57692"/>
    </cofactor>
</comment>
<name>A0A1I4UZI0_PSUAM</name>
<dbReference type="Pfam" id="PF07992">
    <property type="entry name" value="Pyr_redox_2"/>
    <property type="match status" value="1"/>
</dbReference>
<sequence length="486" mass="49082">MVIGHGMVGARLTEEIRRRDPDGERVALSVLGAEPRPAYNRVLLSTVLAGGLGAGMVALPAVPGVDLHVGVAATGIDRVARVVHADDGTTHPYDELVLATGCRAWLPPVEGLGGGEDGVGDGGAPAPGVSVFRDLDDCDRIRAAAVPGARIAVVGGGLLGVEAARGLAGRGVAVTLVHPRTHLMEQRLDAGAGAVLAAALGAAGVDVRCGVTATAWDPATGLDCDDGSRIAADGVVVAAGVRANTALAAEAGLAVDRGVLVDDRLATADGRVHAVGDCAQHTGAAPGLVQSGWEQAAVLADLLTGADPAARYRGTRPVTRLKAAGIDLAALGEIESGDELLRVSDPRGGRYGVLALRDDRVTGAVLIGLPDATATITGLYDSGAPAPEDRLALLLGRAVPPDVAPAAEPARMPGSTVVCRCNTVTKNTLVTTWRAGARDVEALCRRTRAATGCGGCRDAVRGIRDWLERADPAGATGADPAREDAA</sequence>
<dbReference type="STRING" id="260086.SAMN05216207_100584"/>
<dbReference type="PANTHER" id="PTHR43429:SF3">
    <property type="entry name" value="NITRITE REDUCTASE [NAD(P)H]"/>
    <property type="match status" value="1"/>
</dbReference>
<dbReference type="SUPFAM" id="SSF55424">
    <property type="entry name" value="FAD/NAD-linked reductases, dimerisation (C-terminal) domain"/>
    <property type="match status" value="1"/>
</dbReference>
<organism evidence="7 8">
    <name type="scientific">Pseudonocardia ammonioxydans</name>
    <dbReference type="NCBI Taxonomy" id="260086"/>
    <lineage>
        <taxon>Bacteria</taxon>
        <taxon>Bacillati</taxon>
        <taxon>Actinomycetota</taxon>
        <taxon>Actinomycetes</taxon>
        <taxon>Pseudonocardiales</taxon>
        <taxon>Pseudonocardiaceae</taxon>
        <taxon>Pseudonocardia</taxon>
    </lineage>
</organism>
<dbReference type="InterPro" id="IPR016156">
    <property type="entry name" value="FAD/NAD-linked_Rdtase_dimer_sf"/>
</dbReference>
<dbReference type="AlphaFoldDB" id="A0A1I4UZI0"/>
<feature type="domain" description="NADH-rubredoxin oxidoreductase C-terminal" evidence="6">
    <location>
        <begin position="317"/>
        <end position="368"/>
    </location>
</feature>
<dbReference type="Gene3D" id="3.50.50.60">
    <property type="entry name" value="FAD/NAD(P)-binding domain"/>
    <property type="match status" value="2"/>
</dbReference>